<evidence type="ECO:0000256" key="2">
    <source>
        <dbReference type="SAM" id="Phobius"/>
    </source>
</evidence>
<evidence type="ECO:0000313" key="4">
    <source>
        <dbReference type="EMBL" id="KAL0097240.1"/>
    </source>
</evidence>
<dbReference type="PANTHER" id="PTHR46225:SF19">
    <property type="entry name" value="RING-TYPE DOMAIN-CONTAINING PROTEIN"/>
    <property type="match status" value="1"/>
</dbReference>
<proteinExistence type="predicted"/>
<keyword evidence="2" id="KW-0472">Membrane</keyword>
<dbReference type="PANTHER" id="PTHR46225">
    <property type="entry name" value="C3H4 TYPE ZINC FINGER PROTEIN"/>
    <property type="match status" value="1"/>
</dbReference>
<dbReference type="Pfam" id="PF13639">
    <property type="entry name" value="zf-RING_2"/>
    <property type="match status" value="1"/>
</dbReference>
<dbReference type="EMBL" id="JBCLYO010000001">
    <property type="protein sequence ID" value="KAL0097240.1"/>
    <property type="molecule type" value="Genomic_DNA"/>
</dbReference>
<dbReference type="InterPro" id="IPR013083">
    <property type="entry name" value="Znf_RING/FYVE/PHD"/>
</dbReference>
<keyword evidence="1" id="KW-0479">Metal-binding</keyword>
<sequence length="380" mass="42827">MESTSLTTPAPVPAPVPVPVPAITPTPISLTVPVPATATTSTSTTTSISTSISTSTSTSASVSAVSGRPEPHIVRIFWLSHILGVWQRVSRINQYLLILSITITIIEIVVSVVVLIVGQHETCDKPLDLFLIVFVVRAGVVWPFDVRQRIKSALNTQVENSEHVSKDWADRAKYLLDLFSILWFIVGNYFLFTSDNCSTDAPRLYYTILVWTIFGYLIVLIPTLLCISAIFCLPSVLHVMRLLHLYGIDGLNQGATDTEIQDMITLRYRTSEDGSDTHQAEKSIDKRRRWFSRLGFGQRKQIQDTEVVYDTITFSQQQQQEGEALCAVCLADYEDNDLICKLWCSHHFHKDCVQQWLKLNRKCPMCKQDFQGKNLSQDED</sequence>
<feature type="transmembrane region" description="Helical" evidence="2">
    <location>
        <begin position="95"/>
        <end position="117"/>
    </location>
</feature>
<dbReference type="SUPFAM" id="SSF57850">
    <property type="entry name" value="RING/U-box"/>
    <property type="match status" value="1"/>
</dbReference>
<organism evidence="4 5">
    <name type="scientific">Phycomyces blakesleeanus</name>
    <dbReference type="NCBI Taxonomy" id="4837"/>
    <lineage>
        <taxon>Eukaryota</taxon>
        <taxon>Fungi</taxon>
        <taxon>Fungi incertae sedis</taxon>
        <taxon>Mucoromycota</taxon>
        <taxon>Mucoromycotina</taxon>
        <taxon>Mucoromycetes</taxon>
        <taxon>Mucorales</taxon>
        <taxon>Phycomycetaceae</taxon>
        <taxon>Phycomyces</taxon>
    </lineage>
</organism>
<dbReference type="SMART" id="SM00184">
    <property type="entry name" value="RING"/>
    <property type="match status" value="1"/>
</dbReference>
<dbReference type="Proteomes" id="UP001448207">
    <property type="component" value="Unassembled WGS sequence"/>
</dbReference>
<keyword evidence="2" id="KW-0812">Transmembrane</keyword>
<reference evidence="4 5" key="1">
    <citation type="submission" date="2024-04" db="EMBL/GenBank/DDBJ databases">
        <title>Symmetric and asymmetric DNA N6-adenine methylation regulates different biological responses in Mucorales.</title>
        <authorList>
            <consortium name="Lawrence Berkeley National Laboratory"/>
            <person name="Lax C."/>
            <person name="Mondo S.J."/>
            <person name="Osorio-Concepcion M."/>
            <person name="Muszewska A."/>
            <person name="Corrochano-Luque M."/>
            <person name="Gutierrez G."/>
            <person name="Riley R."/>
            <person name="Lipzen A."/>
            <person name="Guo J."/>
            <person name="Hundley H."/>
            <person name="Amirebrahimi M."/>
            <person name="Ng V."/>
            <person name="Lorenzo-Gutierrez D."/>
            <person name="Binder U."/>
            <person name="Yang J."/>
            <person name="Song Y."/>
            <person name="Canovas D."/>
            <person name="Navarro E."/>
            <person name="Freitag M."/>
            <person name="Gabaldon T."/>
            <person name="Grigoriev I.V."/>
            <person name="Corrochano L.M."/>
            <person name="Nicolas F.E."/>
            <person name="Garre V."/>
        </authorList>
    </citation>
    <scope>NUCLEOTIDE SEQUENCE [LARGE SCALE GENOMIC DNA]</scope>
    <source>
        <strain evidence="4 5">L51</strain>
    </source>
</reference>
<dbReference type="PROSITE" id="PS50089">
    <property type="entry name" value="ZF_RING_2"/>
    <property type="match status" value="1"/>
</dbReference>
<feature type="transmembrane region" description="Helical" evidence="2">
    <location>
        <begin position="129"/>
        <end position="146"/>
    </location>
</feature>
<feature type="transmembrane region" description="Helical" evidence="2">
    <location>
        <begin position="174"/>
        <end position="192"/>
    </location>
</feature>
<keyword evidence="5" id="KW-1185">Reference proteome</keyword>
<keyword evidence="2" id="KW-1133">Transmembrane helix</keyword>
<dbReference type="Gene3D" id="3.30.40.10">
    <property type="entry name" value="Zinc/RING finger domain, C3HC4 (zinc finger)"/>
    <property type="match status" value="1"/>
</dbReference>
<feature type="domain" description="RING-type" evidence="3">
    <location>
        <begin position="326"/>
        <end position="367"/>
    </location>
</feature>
<comment type="caution">
    <text evidence="4">The sequence shown here is derived from an EMBL/GenBank/DDBJ whole genome shotgun (WGS) entry which is preliminary data.</text>
</comment>
<keyword evidence="1" id="KW-0863">Zinc-finger</keyword>
<dbReference type="CDD" id="cd16454">
    <property type="entry name" value="RING-H2_PA-TM-RING"/>
    <property type="match status" value="1"/>
</dbReference>
<protein>
    <recommendedName>
        <fullName evidence="3">RING-type domain-containing protein</fullName>
    </recommendedName>
</protein>
<dbReference type="InterPro" id="IPR001841">
    <property type="entry name" value="Znf_RING"/>
</dbReference>
<evidence type="ECO:0000313" key="5">
    <source>
        <dbReference type="Proteomes" id="UP001448207"/>
    </source>
</evidence>
<accession>A0ABR3BIA2</accession>
<evidence type="ECO:0000259" key="3">
    <source>
        <dbReference type="PROSITE" id="PS50089"/>
    </source>
</evidence>
<feature type="transmembrane region" description="Helical" evidence="2">
    <location>
        <begin position="204"/>
        <end position="233"/>
    </location>
</feature>
<keyword evidence="1" id="KW-0862">Zinc</keyword>
<gene>
    <name evidence="4" type="ORF">J3Q64DRAFT_1712238</name>
</gene>
<evidence type="ECO:0000256" key="1">
    <source>
        <dbReference type="PROSITE-ProRule" id="PRU00175"/>
    </source>
</evidence>
<name>A0ABR3BIA2_PHYBL</name>